<proteinExistence type="inferred from homology"/>
<reference evidence="7 8" key="1">
    <citation type="journal article" date="2019" name="Nat. Plants">
        <title>Genome sequencing of Musa balbisiana reveals subgenome evolution and function divergence in polyploid bananas.</title>
        <authorList>
            <person name="Yao X."/>
        </authorList>
    </citation>
    <scope>NUCLEOTIDE SEQUENCE [LARGE SCALE GENOMIC DNA]</scope>
    <source>
        <strain evidence="8">cv. DH-PKW</strain>
        <tissue evidence="7">Leaves</tissue>
    </source>
</reference>
<comment type="caution">
    <text evidence="7">The sequence shown here is derived from an EMBL/GenBank/DDBJ whole genome shotgun (WGS) entry which is preliminary data.</text>
</comment>
<dbReference type="GO" id="GO:0006412">
    <property type="term" value="P:translation"/>
    <property type="evidence" value="ECO:0007669"/>
    <property type="project" value="InterPro"/>
</dbReference>
<evidence type="ECO:0000256" key="2">
    <source>
        <dbReference type="ARBA" id="ARBA00022730"/>
    </source>
</evidence>
<dbReference type="PANTHER" id="PTHR21011">
    <property type="entry name" value="MITOCHONDRIAL 28S RIBOSOMAL PROTEIN S6"/>
    <property type="match status" value="1"/>
</dbReference>
<dbReference type="GO" id="GO:0005737">
    <property type="term" value="C:cytoplasm"/>
    <property type="evidence" value="ECO:0007669"/>
    <property type="project" value="UniProtKB-ARBA"/>
</dbReference>
<dbReference type="GO" id="GO:0003735">
    <property type="term" value="F:structural constituent of ribosome"/>
    <property type="evidence" value="ECO:0007669"/>
    <property type="project" value="InterPro"/>
</dbReference>
<dbReference type="PANTHER" id="PTHR21011:SF1">
    <property type="entry name" value="SMALL RIBOSOMAL SUBUNIT PROTEIN BS6M"/>
    <property type="match status" value="1"/>
</dbReference>
<evidence type="ECO:0000256" key="3">
    <source>
        <dbReference type="ARBA" id="ARBA00022884"/>
    </source>
</evidence>
<dbReference type="AlphaFoldDB" id="A0A4S8JLB4"/>
<dbReference type="PROSITE" id="PS01048">
    <property type="entry name" value="RIBOSOMAL_S6"/>
    <property type="match status" value="1"/>
</dbReference>
<dbReference type="GO" id="GO:0070181">
    <property type="term" value="F:small ribosomal subunit rRNA binding"/>
    <property type="evidence" value="ECO:0007669"/>
    <property type="project" value="TreeGrafter"/>
</dbReference>
<dbReference type="HAMAP" id="MF_00360">
    <property type="entry name" value="Ribosomal_bS6"/>
    <property type="match status" value="1"/>
</dbReference>
<dbReference type="FunFam" id="3.30.70.60:FF:000002">
    <property type="entry name" value="30S ribosomal protein S6"/>
    <property type="match status" value="1"/>
</dbReference>
<dbReference type="InterPro" id="IPR035980">
    <property type="entry name" value="Ribosomal_bS6_sf"/>
</dbReference>
<keyword evidence="3" id="KW-0694">RNA-binding</keyword>
<protein>
    <recommendedName>
        <fullName evidence="9">30S ribosomal protein S6</fullName>
    </recommendedName>
</protein>
<dbReference type="InterPro" id="IPR014717">
    <property type="entry name" value="Transl_elong_EF1B/ribsomal_bS6"/>
</dbReference>
<dbReference type="Pfam" id="PF01250">
    <property type="entry name" value="Ribosomal_S6"/>
    <property type="match status" value="1"/>
</dbReference>
<keyword evidence="4" id="KW-0689">Ribosomal protein</keyword>
<dbReference type="Gene3D" id="3.30.70.60">
    <property type="match status" value="1"/>
</dbReference>
<evidence type="ECO:0000313" key="8">
    <source>
        <dbReference type="Proteomes" id="UP000317650"/>
    </source>
</evidence>
<evidence type="ECO:0000256" key="5">
    <source>
        <dbReference type="ARBA" id="ARBA00023274"/>
    </source>
</evidence>
<dbReference type="EMBL" id="PYDT01000004">
    <property type="protein sequence ID" value="THU62645.1"/>
    <property type="molecule type" value="Genomic_DNA"/>
</dbReference>
<dbReference type="SUPFAM" id="SSF54995">
    <property type="entry name" value="Ribosomal protein S6"/>
    <property type="match status" value="1"/>
</dbReference>
<accession>A0A4S8JLB4</accession>
<dbReference type="InterPro" id="IPR020814">
    <property type="entry name" value="Ribosomal_S6_plastid/chlpt"/>
</dbReference>
<name>A0A4S8JLB4_MUSBA</name>
<organism evidence="7 8">
    <name type="scientific">Musa balbisiana</name>
    <name type="common">Banana</name>
    <dbReference type="NCBI Taxonomy" id="52838"/>
    <lineage>
        <taxon>Eukaryota</taxon>
        <taxon>Viridiplantae</taxon>
        <taxon>Streptophyta</taxon>
        <taxon>Embryophyta</taxon>
        <taxon>Tracheophyta</taxon>
        <taxon>Spermatophyta</taxon>
        <taxon>Magnoliopsida</taxon>
        <taxon>Liliopsida</taxon>
        <taxon>Zingiberales</taxon>
        <taxon>Musaceae</taxon>
        <taxon>Musa</taxon>
    </lineage>
</organism>
<dbReference type="STRING" id="52838.A0A4S8JLB4"/>
<dbReference type="InterPro" id="IPR020815">
    <property type="entry name" value="Ribosomal_bS6_CS"/>
</dbReference>
<evidence type="ECO:0000256" key="6">
    <source>
        <dbReference type="SAM" id="MobiDB-lite"/>
    </source>
</evidence>
<dbReference type="CDD" id="cd00473">
    <property type="entry name" value="bS6"/>
    <property type="match status" value="1"/>
</dbReference>
<evidence type="ECO:0008006" key="9">
    <source>
        <dbReference type="Google" id="ProtNLM"/>
    </source>
</evidence>
<keyword evidence="2" id="KW-0699">rRNA-binding</keyword>
<gene>
    <name evidence="7" type="ORF">C4D60_Mb01t07270</name>
</gene>
<sequence>MEATLMASSSSVAQRTLFFQSPPSHGFLSRRHSSSASDAFQTNSPVDRRYGRGLVATGAKKRNKKVDSHSFAPRSDESTGPFPEAVLLKKKVVKEDGRVLPEFADDEEEKLFEFLSLQLESDLNLERMRHYEVVYLIHEDRADEVDTVISKVQEFIREKKGRIWRLNNWGLRRLAYKIRKATHANYVLMNFELDAKFINDFKSMLDKDERIIRHLVMKRDEAITEDCPPPPEFHTLHAQQGAVGEDFDSEGEVEDEDWGDDEMELEMAGQDDFDNEADANIIIVDVDNENDGDDGTGRRARILKTMKVSR</sequence>
<evidence type="ECO:0000256" key="1">
    <source>
        <dbReference type="ARBA" id="ARBA00009512"/>
    </source>
</evidence>
<dbReference type="InterPro" id="IPR000529">
    <property type="entry name" value="Ribosomal_bS6"/>
</dbReference>
<keyword evidence="8" id="KW-1185">Reference proteome</keyword>
<feature type="region of interest" description="Disordered" evidence="6">
    <location>
        <begin position="57"/>
        <end position="79"/>
    </location>
</feature>
<evidence type="ECO:0000313" key="7">
    <source>
        <dbReference type="EMBL" id="THU62645.1"/>
    </source>
</evidence>
<evidence type="ECO:0000256" key="4">
    <source>
        <dbReference type="ARBA" id="ARBA00022980"/>
    </source>
</evidence>
<dbReference type="GO" id="GO:0015935">
    <property type="term" value="C:small ribosomal subunit"/>
    <property type="evidence" value="ECO:0007669"/>
    <property type="project" value="TreeGrafter"/>
</dbReference>
<comment type="similarity">
    <text evidence="1">Belongs to the bacterial ribosomal protein bS6 family.</text>
</comment>
<keyword evidence="5" id="KW-0687">Ribonucleoprotein</keyword>
<dbReference type="Proteomes" id="UP000317650">
    <property type="component" value="Chromosome 1"/>
</dbReference>
<dbReference type="NCBIfam" id="TIGR00166">
    <property type="entry name" value="S6"/>
    <property type="match status" value="1"/>
</dbReference>